<proteinExistence type="predicted"/>
<organism evidence="1">
    <name type="scientific">Brassica napus</name>
    <name type="common">Rape</name>
    <dbReference type="NCBI Taxonomy" id="3708"/>
    <lineage>
        <taxon>Eukaryota</taxon>
        <taxon>Viridiplantae</taxon>
        <taxon>Streptophyta</taxon>
        <taxon>Embryophyta</taxon>
        <taxon>Tracheophyta</taxon>
        <taxon>Spermatophyta</taxon>
        <taxon>Magnoliopsida</taxon>
        <taxon>eudicotyledons</taxon>
        <taxon>Gunneridae</taxon>
        <taxon>Pentapetalae</taxon>
        <taxon>rosids</taxon>
        <taxon>malvids</taxon>
        <taxon>Brassicales</taxon>
        <taxon>Brassicaceae</taxon>
        <taxon>Brassiceae</taxon>
        <taxon>Brassica</taxon>
    </lineage>
</organism>
<dbReference type="EMBL" id="HG994362">
    <property type="protein sequence ID" value="CAF2243217.1"/>
    <property type="molecule type" value="Genomic_DNA"/>
</dbReference>
<accession>A0A817A6H5</accession>
<gene>
    <name evidence="1" type="ORF">DARMORV10_A08P19300.1</name>
</gene>
<reference evidence="1" key="1">
    <citation type="submission" date="2021-01" db="EMBL/GenBank/DDBJ databases">
        <authorList>
            <consortium name="Genoscope - CEA"/>
            <person name="William W."/>
        </authorList>
    </citation>
    <scope>NUCLEOTIDE SEQUENCE</scope>
</reference>
<sequence length="64" mass="7341">MVSLYYLKKVRLKLLDTLRAAEPSDLHQTSMTMQPMRTAMEVDITMADWRFSMSIKLNSAATDS</sequence>
<dbReference type="AlphaFoldDB" id="A0A817A6H5"/>
<evidence type="ECO:0000313" key="1">
    <source>
        <dbReference type="EMBL" id="CAF2243217.1"/>
    </source>
</evidence>
<protein>
    <submittedName>
        <fullName evidence="1">(rape) hypothetical protein</fullName>
    </submittedName>
</protein>
<name>A0A817A6H5_BRANA</name>
<dbReference type="Proteomes" id="UP001295469">
    <property type="component" value="Chromosome A08"/>
</dbReference>